<gene>
    <name evidence="1" type="ORF">EI42_03604</name>
</gene>
<protein>
    <submittedName>
        <fullName evidence="1">Uncharacterized protein YecE (DUF72 family)</fullName>
    </submittedName>
</protein>
<dbReference type="AlphaFoldDB" id="A0A326U8C1"/>
<dbReference type="SUPFAM" id="SSF117396">
    <property type="entry name" value="TM1631-like"/>
    <property type="match status" value="1"/>
</dbReference>
<comment type="caution">
    <text evidence="1">The sequence shown here is derived from an EMBL/GenBank/DDBJ whole genome shotgun (WGS) entry which is preliminary data.</text>
</comment>
<evidence type="ECO:0000313" key="2">
    <source>
        <dbReference type="Proteomes" id="UP000248806"/>
    </source>
</evidence>
<name>A0A326U8C1_THEHA</name>
<reference evidence="1 2" key="1">
    <citation type="submission" date="2018-06" db="EMBL/GenBank/DDBJ databases">
        <title>Genomic Encyclopedia of Archaeal and Bacterial Type Strains, Phase II (KMG-II): from individual species to whole genera.</title>
        <authorList>
            <person name="Goeker M."/>
        </authorList>
    </citation>
    <scope>NUCLEOTIDE SEQUENCE [LARGE SCALE GENOMIC DNA]</scope>
    <source>
        <strain evidence="1 2">ATCC BAA-1881</strain>
    </source>
</reference>
<evidence type="ECO:0000313" key="1">
    <source>
        <dbReference type="EMBL" id="PZW27517.1"/>
    </source>
</evidence>
<dbReference type="Pfam" id="PF01904">
    <property type="entry name" value="DUF72"/>
    <property type="match status" value="1"/>
</dbReference>
<organism evidence="1 2">
    <name type="scientific">Thermosporothrix hazakensis</name>
    <dbReference type="NCBI Taxonomy" id="644383"/>
    <lineage>
        <taxon>Bacteria</taxon>
        <taxon>Bacillati</taxon>
        <taxon>Chloroflexota</taxon>
        <taxon>Ktedonobacteria</taxon>
        <taxon>Ktedonobacterales</taxon>
        <taxon>Thermosporotrichaceae</taxon>
        <taxon>Thermosporothrix</taxon>
    </lineage>
</organism>
<dbReference type="PANTHER" id="PTHR30348:SF4">
    <property type="entry name" value="DUF72 DOMAIN-CONTAINING PROTEIN"/>
    <property type="match status" value="1"/>
</dbReference>
<dbReference type="InterPro" id="IPR036520">
    <property type="entry name" value="UPF0759_sf"/>
</dbReference>
<dbReference type="Proteomes" id="UP000248806">
    <property type="component" value="Unassembled WGS sequence"/>
</dbReference>
<dbReference type="EMBL" id="QKUF01000012">
    <property type="protein sequence ID" value="PZW27517.1"/>
    <property type="molecule type" value="Genomic_DNA"/>
</dbReference>
<accession>A0A326U8C1</accession>
<keyword evidence="2" id="KW-1185">Reference proteome</keyword>
<dbReference type="Gene3D" id="3.20.20.410">
    <property type="entry name" value="Protein of unknown function UPF0759"/>
    <property type="match status" value="1"/>
</dbReference>
<dbReference type="InterPro" id="IPR002763">
    <property type="entry name" value="DUF72"/>
</dbReference>
<sequence length="273" mass="31059">MLPPIVEGAVVMEKGTIWVGASGWVYPHWVGPFYPAKRSESDYLAFYTRHFPTVEINRSFYRLPERRHCEAWARLAPPGFRFAVKASRYLTHMKKLKDPQESLQRLVTAAEGLGEHLGPFLFQLPPHWRANLDRLADLVALLRYPAAFEFRDASWFAPETLSRLLKVLEQAPVPCTVVIAVGGSLPTPPDLPLSGSFGYYRFHQGSEGIGFSDEELMTWAERLRKDRRREAYVYFNNDPKGYAVRDATRLRELLGPLAVRPFVPASVADGRRA</sequence>
<dbReference type="PANTHER" id="PTHR30348">
    <property type="entry name" value="UNCHARACTERIZED PROTEIN YECE"/>
    <property type="match status" value="1"/>
</dbReference>
<proteinExistence type="predicted"/>